<gene>
    <name evidence="2" type="ordered locus">Os03g0265633</name>
    <name evidence="2" type="ORF">OSNPB_030265633</name>
</gene>
<dbReference type="Proteomes" id="UP000059680">
    <property type="component" value="Chromosome 3"/>
</dbReference>
<dbReference type="EMBL" id="AP014959">
    <property type="protein sequence ID" value="BAS83405.1"/>
    <property type="molecule type" value="Genomic_DNA"/>
</dbReference>
<name>A0A0P0VVT6_ORYSJ</name>
<dbReference type="InParanoid" id="A0A0P0VVT6"/>
<reference evidence="3" key="1">
    <citation type="journal article" date="2005" name="Nature">
        <title>The map-based sequence of the rice genome.</title>
        <authorList>
            <consortium name="International rice genome sequencing project (IRGSP)"/>
            <person name="Matsumoto T."/>
            <person name="Wu J."/>
            <person name="Kanamori H."/>
            <person name="Katayose Y."/>
            <person name="Fujisawa M."/>
            <person name="Namiki N."/>
            <person name="Mizuno H."/>
            <person name="Yamamoto K."/>
            <person name="Antonio B.A."/>
            <person name="Baba T."/>
            <person name="Sakata K."/>
            <person name="Nagamura Y."/>
            <person name="Aoki H."/>
            <person name="Arikawa K."/>
            <person name="Arita K."/>
            <person name="Bito T."/>
            <person name="Chiden Y."/>
            <person name="Fujitsuka N."/>
            <person name="Fukunaka R."/>
            <person name="Hamada M."/>
            <person name="Harada C."/>
            <person name="Hayashi A."/>
            <person name="Hijishita S."/>
            <person name="Honda M."/>
            <person name="Hosokawa S."/>
            <person name="Ichikawa Y."/>
            <person name="Idonuma A."/>
            <person name="Iijima M."/>
            <person name="Ikeda M."/>
            <person name="Ikeno M."/>
            <person name="Ito K."/>
            <person name="Ito S."/>
            <person name="Ito T."/>
            <person name="Ito Y."/>
            <person name="Ito Y."/>
            <person name="Iwabuchi A."/>
            <person name="Kamiya K."/>
            <person name="Karasawa W."/>
            <person name="Kurita K."/>
            <person name="Katagiri S."/>
            <person name="Kikuta A."/>
            <person name="Kobayashi H."/>
            <person name="Kobayashi N."/>
            <person name="Machita K."/>
            <person name="Maehara T."/>
            <person name="Masukawa M."/>
            <person name="Mizubayashi T."/>
            <person name="Mukai Y."/>
            <person name="Nagasaki H."/>
            <person name="Nagata Y."/>
            <person name="Naito S."/>
            <person name="Nakashima M."/>
            <person name="Nakama Y."/>
            <person name="Nakamichi Y."/>
            <person name="Nakamura M."/>
            <person name="Meguro A."/>
            <person name="Negishi M."/>
            <person name="Ohta I."/>
            <person name="Ohta T."/>
            <person name="Okamoto M."/>
            <person name="Ono N."/>
            <person name="Saji S."/>
            <person name="Sakaguchi M."/>
            <person name="Sakai K."/>
            <person name="Shibata M."/>
            <person name="Shimokawa T."/>
            <person name="Song J."/>
            <person name="Takazaki Y."/>
            <person name="Terasawa K."/>
            <person name="Tsugane M."/>
            <person name="Tsuji K."/>
            <person name="Ueda S."/>
            <person name="Waki K."/>
            <person name="Yamagata H."/>
            <person name="Yamamoto M."/>
            <person name="Yamamoto S."/>
            <person name="Yamane H."/>
            <person name="Yoshiki S."/>
            <person name="Yoshihara R."/>
            <person name="Yukawa K."/>
            <person name="Zhong H."/>
            <person name="Yano M."/>
            <person name="Yuan Q."/>
            <person name="Ouyang S."/>
            <person name="Liu J."/>
            <person name="Jones K.M."/>
            <person name="Gansberger K."/>
            <person name="Moffat K."/>
            <person name="Hill J."/>
            <person name="Bera J."/>
            <person name="Fadrosh D."/>
            <person name="Jin S."/>
            <person name="Johri S."/>
            <person name="Kim M."/>
            <person name="Overton L."/>
            <person name="Reardon M."/>
            <person name="Tsitrin T."/>
            <person name="Vuong H."/>
            <person name="Weaver B."/>
            <person name="Ciecko A."/>
            <person name="Tallon L."/>
            <person name="Jackson J."/>
            <person name="Pai G."/>
            <person name="Aken S.V."/>
            <person name="Utterback T."/>
            <person name="Reidmuller S."/>
            <person name="Feldblyum T."/>
            <person name="Hsiao J."/>
            <person name="Zismann V."/>
            <person name="Iobst S."/>
            <person name="de Vazeille A.R."/>
            <person name="Buell C.R."/>
            <person name="Ying K."/>
            <person name="Li Y."/>
            <person name="Lu T."/>
            <person name="Huang Y."/>
            <person name="Zhao Q."/>
            <person name="Feng Q."/>
            <person name="Zhang L."/>
            <person name="Zhu J."/>
            <person name="Weng Q."/>
            <person name="Mu J."/>
            <person name="Lu Y."/>
            <person name="Fan D."/>
            <person name="Liu Y."/>
            <person name="Guan J."/>
            <person name="Zhang Y."/>
            <person name="Yu S."/>
            <person name="Liu X."/>
            <person name="Zhang Y."/>
            <person name="Hong G."/>
            <person name="Han B."/>
            <person name="Choisne N."/>
            <person name="Demange N."/>
            <person name="Orjeda G."/>
            <person name="Samain S."/>
            <person name="Cattolico L."/>
            <person name="Pelletier E."/>
            <person name="Couloux A."/>
            <person name="Segurens B."/>
            <person name="Wincker P."/>
            <person name="D'Hont A."/>
            <person name="Scarpelli C."/>
            <person name="Weissenbach J."/>
            <person name="Salanoubat M."/>
            <person name="Quetier F."/>
            <person name="Yu Y."/>
            <person name="Kim H.R."/>
            <person name="Rambo T."/>
            <person name="Currie J."/>
            <person name="Collura K."/>
            <person name="Luo M."/>
            <person name="Yang T."/>
            <person name="Ammiraju J.S.S."/>
            <person name="Engler F."/>
            <person name="Soderlund C."/>
            <person name="Wing R.A."/>
            <person name="Palmer L.E."/>
            <person name="de la Bastide M."/>
            <person name="Spiegel L."/>
            <person name="Nascimento L."/>
            <person name="Zutavern T."/>
            <person name="O'Shaughnessy A."/>
            <person name="Dike S."/>
            <person name="Dedhia N."/>
            <person name="Preston R."/>
            <person name="Balija V."/>
            <person name="McCombie W.R."/>
            <person name="Chow T."/>
            <person name="Chen H."/>
            <person name="Chung M."/>
            <person name="Chen C."/>
            <person name="Shaw J."/>
            <person name="Wu H."/>
            <person name="Hsiao K."/>
            <person name="Chao Y."/>
            <person name="Chu M."/>
            <person name="Cheng C."/>
            <person name="Hour A."/>
            <person name="Lee P."/>
            <person name="Lin S."/>
            <person name="Lin Y."/>
            <person name="Liou J."/>
            <person name="Liu S."/>
            <person name="Hsing Y."/>
            <person name="Raghuvanshi S."/>
            <person name="Mohanty A."/>
            <person name="Bharti A.K."/>
            <person name="Gaur A."/>
            <person name="Gupta V."/>
            <person name="Kumar D."/>
            <person name="Ravi V."/>
            <person name="Vij S."/>
            <person name="Kapur A."/>
            <person name="Khurana P."/>
            <person name="Khurana P."/>
            <person name="Khurana J.P."/>
            <person name="Tyagi A.K."/>
            <person name="Gaikwad K."/>
            <person name="Singh A."/>
            <person name="Dalal V."/>
            <person name="Srivastava S."/>
            <person name="Dixit A."/>
            <person name="Pal A.K."/>
            <person name="Ghazi I.A."/>
            <person name="Yadav M."/>
            <person name="Pandit A."/>
            <person name="Bhargava A."/>
            <person name="Sureshbabu K."/>
            <person name="Batra K."/>
            <person name="Sharma T.R."/>
            <person name="Mohapatra T."/>
            <person name="Singh N.K."/>
            <person name="Messing J."/>
            <person name="Nelson A.B."/>
            <person name="Fuks G."/>
            <person name="Kavchok S."/>
            <person name="Keizer G."/>
            <person name="Linton E."/>
            <person name="Llaca V."/>
            <person name="Song R."/>
            <person name="Tanyolac B."/>
            <person name="Young S."/>
            <person name="Ho-Il K."/>
            <person name="Hahn J.H."/>
            <person name="Sangsakoo G."/>
            <person name="Vanavichit A."/>
            <person name="de Mattos Luiz.A.T."/>
            <person name="Zimmer P.D."/>
            <person name="Malone G."/>
            <person name="Dellagostin O."/>
            <person name="de Oliveira A.C."/>
            <person name="Bevan M."/>
            <person name="Bancroft I."/>
            <person name="Minx P."/>
            <person name="Cordum H."/>
            <person name="Wilson R."/>
            <person name="Cheng Z."/>
            <person name="Jin W."/>
            <person name="Jiang J."/>
            <person name="Leong S.A."/>
            <person name="Iwama H."/>
            <person name="Gojobori T."/>
            <person name="Itoh T."/>
            <person name="Niimura Y."/>
            <person name="Fujii Y."/>
            <person name="Habara T."/>
            <person name="Sakai H."/>
            <person name="Sato Y."/>
            <person name="Wilson G."/>
            <person name="Kumar K."/>
            <person name="McCouch S."/>
            <person name="Juretic N."/>
            <person name="Hoen D."/>
            <person name="Wright S."/>
            <person name="Bruskiewich R."/>
            <person name="Bureau T."/>
            <person name="Miyao A."/>
            <person name="Hirochika H."/>
            <person name="Nishikawa T."/>
            <person name="Kadowaki K."/>
            <person name="Sugiura M."/>
            <person name="Burr B."/>
            <person name="Sasaki T."/>
        </authorList>
    </citation>
    <scope>NUCLEOTIDE SEQUENCE [LARGE SCALE GENOMIC DNA]</scope>
    <source>
        <strain evidence="3">cv. Nipponbare</strain>
    </source>
</reference>
<dbReference type="PaxDb" id="39947-A0A0P0VVT6"/>
<organism evidence="2 3">
    <name type="scientific">Oryza sativa subsp. japonica</name>
    <name type="common">Rice</name>
    <dbReference type="NCBI Taxonomy" id="39947"/>
    <lineage>
        <taxon>Eukaryota</taxon>
        <taxon>Viridiplantae</taxon>
        <taxon>Streptophyta</taxon>
        <taxon>Embryophyta</taxon>
        <taxon>Tracheophyta</taxon>
        <taxon>Spermatophyta</taxon>
        <taxon>Magnoliopsida</taxon>
        <taxon>Liliopsida</taxon>
        <taxon>Poales</taxon>
        <taxon>Poaceae</taxon>
        <taxon>BOP clade</taxon>
        <taxon>Oryzoideae</taxon>
        <taxon>Oryzeae</taxon>
        <taxon>Oryzinae</taxon>
        <taxon>Oryza</taxon>
        <taxon>Oryza sativa</taxon>
    </lineage>
</organism>
<feature type="compositionally biased region" description="Basic and acidic residues" evidence="1">
    <location>
        <begin position="97"/>
        <end position="109"/>
    </location>
</feature>
<feature type="region of interest" description="Disordered" evidence="1">
    <location>
        <begin position="82"/>
        <end position="120"/>
    </location>
</feature>
<protein>
    <submittedName>
        <fullName evidence="2">Os03g0265633 protein</fullName>
    </submittedName>
</protein>
<reference evidence="2 3" key="2">
    <citation type="journal article" date="2013" name="Plant Cell Physiol.">
        <title>Rice Annotation Project Database (RAP-DB): an integrative and interactive database for rice genomics.</title>
        <authorList>
            <person name="Sakai H."/>
            <person name="Lee S.S."/>
            <person name="Tanaka T."/>
            <person name="Numa H."/>
            <person name="Kim J."/>
            <person name="Kawahara Y."/>
            <person name="Wakimoto H."/>
            <person name="Yang C.C."/>
            <person name="Iwamoto M."/>
            <person name="Abe T."/>
            <person name="Yamada Y."/>
            <person name="Muto A."/>
            <person name="Inokuchi H."/>
            <person name="Ikemura T."/>
            <person name="Matsumoto T."/>
            <person name="Sasaki T."/>
            <person name="Itoh T."/>
        </authorList>
    </citation>
    <scope>NUCLEOTIDE SEQUENCE [LARGE SCALE GENOMIC DNA]</scope>
    <source>
        <strain evidence="3">cv. Nipponbare</strain>
    </source>
</reference>
<reference evidence="2 3" key="3">
    <citation type="journal article" date="2013" name="Rice">
        <title>Improvement of the Oryza sativa Nipponbare reference genome using next generation sequence and optical map data.</title>
        <authorList>
            <person name="Kawahara Y."/>
            <person name="de la Bastide M."/>
            <person name="Hamilton J.P."/>
            <person name="Kanamori H."/>
            <person name="McCombie W.R."/>
            <person name="Ouyang S."/>
            <person name="Schwartz D.C."/>
            <person name="Tanaka T."/>
            <person name="Wu J."/>
            <person name="Zhou S."/>
            <person name="Childs K.L."/>
            <person name="Davidson R.M."/>
            <person name="Lin H."/>
            <person name="Quesada-Ocampo L."/>
            <person name="Vaillancourt B."/>
            <person name="Sakai H."/>
            <person name="Lee S.S."/>
            <person name="Kim J."/>
            <person name="Numa H."/>
            <person name="Itoh T."/>
            <person name="Buell C.R."/>
            <person name="Matsumoto T."/>
        </authorList>
    </citation>
    <scope>NUCLEOTIDE SEQUENCE [LARGE SCALE GENOMIC DNA]</scope>
    <source>
        <strain evidence="3">cv. Nipponbare</strain>
    </source>
</reference>
<keyword evidence="3" id="KW-1185">Reference proteome</keyword>
<sequence length="120" mass="13086">MRELVTTGSRSRVRLPFPSSSLTRSPPPRHYIFLLPANFHRTRTSTIITDSGDLHGSIQWGDDGCASASYLNACAWVRHAAARHAKPADGEGGGEDNDARAARRRERVDGVGGEASQMRE</sequence>
<accession>A0A0P0VVT6</accession>
<evidence type="ECO:0000313" key="2">
    <source>
        <dbReference type="EMBL" id="BAS83405.1"/>
    </source>
</evidence>
<evidence type="ECO:0000313" key="3">
    <source>
        <dbReference type="Proteomes" id="UP000059680"/>
    </source>
</evidence>
<evidence type="ECO:0000256" key="1">
    <source>
        <dbReference type="SAM" id="MobiDB-lite"/>
    </source>
</evidence>
<dbReference type="AlphaFoldDB" id="A0A0P0VVT6"/>
<proteinExistence type="predicted"/>